<protein>
    <submittedName>
        <fullName evidence="1">Uncharacterized protein</fullName>
    </submittedName>
</protein>
<organism evidence="1 2">
    <name type="scientific">Araneus ventricosus</name>
    <name type="common">Orbweaver spider</name>
    <name type="synonym">Epeira ventricosa</name>
    <dbReference type="NCBI Taxonomy" id="182803"/>
    <lineage>
        <taxon>Eukaryota</taxon>
        <taxon>Metazoa</taxon>
        <taxon>Ecdysozoa</taxon>
        <taxon>Arthropoda</taxon>
        <taxon>Chelicerata</taxon>
        <taxon>Arachnida</taxon>
        <taxon>Araneae</taxon>
        <taxon>Araneomorphae</taxon>
        <taxon>Entelegynae</taxon>
        <taxon>Araneoidea</taxon>
        <taxon>Araneidae</taxon>
        <taxon>Araneus</taxon>
    </lineage>
</organism>
<dbReference type="Proteomes" id="UP000499080">
    <property type="component" value="Unassembled WGS sequence"/>
</dbReference>
<evidence type="ECO:0000313" key="2">
    <source>
        <dbReference type="Proteomes" id="UP000499080"/>
    </source>
</evidence>
<dbReference type="AlphaFoldDB" id="A0A4Y2U7T7"/>
<accession>A0A4Y2U7T7</accession>
<keyword evidence="2" id="KW-1185">Reference proteome</keyword>
<gene>
    <name evidence="1" type="ORF">AVEN_199420_1</name>
</gene>
<sequence length="191" mass="21859">MESCFRGQRILDPAEVCCCGPPQVEMWCWLGSRLRHLTIVKNYESRCLSEKSSLKQRQRDPGVEPVTDELFDWVRLLIGSFISSLRSRLRQRKGPKRYVTLRYDGRKFLDGSHFRKPLSVKISKLEENSPSYLRILNRKLTVKTSPPNKINAPDLNWVEIVSGDPIQKKHFTHHIGEVGSDASSGIVVLGN</sequence>
<comment type="caution">
    <text evidence="1">The sequence shown here is derived from an EMBL/GenBank/DDBJ whole genome shotgun (WGS) entry which is preliminary data.</text>
</comment>
<proteinExistence type="predicted"/>
<dbReference type="EMBL" id="BGPR01034625">
    <property type="protein sequence ID" value="GBO09089.1"/>
    <property type="molecule type" value="Genomic_DNA"/>
</dbReference>
<evidence type="ECO:0000313" key="1">
    <source>
        <dbReference type="EMBL" id="GBO09089.1"/>
    </source>
</evidence>
<reference evidence="1 2" key="1">
    <citation type="journal article" date="2019" name="Sci. Rep.">
        <title>Orb-weaving spider Araneus ventricosus genome elucidates the spidroin gene catalogue.</title>
        <authorList>
            <person name="Kono N."/>
            <person name="Nakamura H."/>
            <person name="Ohtoshi R."/>
            <person name="Moran D.A.P."/>
            <person name="Shinohara A."/>
            <person name="Yoshida Y."/>
            <person name="Fujiwara M."/>
            <person name="Mori M."/>
            <person name="Tomita M."/>
            <person name="Arakawa K."/>
        </authorList>
    </citation>
    <scope>NUCLEOTIDE SEQUENCE [LARGE SCALE GENOMIC DNA]</scope>
</reference>
<name>A0A4Y2U7T7_ARAVE</name>